<accession>A0A7S4FWQ6</accession>
<protein>
    <submittedName>
        <fullName evidence="2">Uncharacterized protein</fullName>
    </submittedName>
</protein>
<reference evidence="2" key="1">
    <citation type="submission" date="2021-01" db="EMBL/GenBank/DDBJ databases">
        <authorList>
            <person name="Corre E."/>
            <person name="Pelletier E."/>
            <person name="Niang G."/>
            <person name="Scheremetjew M."/>
            <person name="Finn R."/>
            <person name="Kale V."/>
            <person name="Holt S."/>
            <person name="Cochrane G."/>
            <person name="Meng A."/>
            <person name="Brown T."/>
            <person name="Cohen L."/>
        </authorList>
    </citation>
    <scope>NUCLEOTIDE SEQUENCE</scope>
    <source>
        <strain evidence="2">CCMP1594</strain>
    </source>
</reference>
<proteinExistence type="predicted"/>
<keyword evidence="1" id="KW-0472">Membrane</keyword>
<keyword evidence="1" id="KW-1133">Transmembrane helix</keyword>
<evidence type="ECO:0000256" key="1">
    <source>
        <dbReference type="SAM" id="Phobius"/>
    </source>
</evidence>
<dbReference type="PANTHER" id="PTHR36343:SF1">
    <property type="entry name" value="EXPRESSED PROTEIN"/>
    <property type="match status" value="1"/>
</dbReference>
<name>A0A7S4FWQ6_9EUGL</name>
<feature type="transmembrane region" description="Helical" evidence="1">
    <location>
        <begin position="18"/>
        <end position="36"/>
    </location>
</feature>
<keyword evidence="1" id="KW-0812">Transmembrane</keyword>
<gene>
    <name evidence="2" type="ORF">EGYM00163_LOCUS28868</name>
</gene>
<organism evidence="2">
    <name type="scientific">Eutreptiella gymnastica</name>
    <dbReference type="NCBI Taxonomy" id="73025"/>
    <lineage>
        <taxon>Eukaryota</taxon>
        <taxon>Discoba</taxon>
        <taxon>Euglenozoa</taxon>
        <taxon>Euglenida</taxon>
        <taxon>Spirocuta</taxon>
        <taxon>Euglenophyceae</taxon>
        <taxon>Eutreptiales</taxon>
        <taxon>Eutreptiaceae</taxon>
        <taxon>Eutreptiella</taxon>
    </lineage>
</organism>
<dbReference type="EMBL" id="HBJA01082649">
    <property type="protein sequence ID" value="CAE0817700.1"/>
    <property type="molecule type" value="Transcribed_RNA"/>
</dbReference>
<sequence>MSAPLLAPAQSQSATPTVLLAVGSTLIAAGVALLTFGQAPSTSSLWVTPAGVRVASTQPSVARRTVMPSSTAARQPNIVTMRAAFGGDDKKKITREDEPEDYWISEAEKSGKSPWQDPMAWAGLSVIFVPLIILVIGFATGFIETQ</sequence>
<dbReference type="GO" id="GO:0009507">
    <property type="term" value="C:chloroplast"/>
    <property type="evidence" value="ECO:0007669"/>
    <property type="project" value="TreeGrafter"/>
</dbReference>
<dbReference type="PANTHER" id="PTHR36343">
    <property type="entry name" value="EXPRESSED PROTEIN"/>
    <property type="match status" value="1"/>
</dbReference>
<feature type="transmembrane region" description="Helical" evidence="1">
    <location>
        <begin position="119"/>
        <end position="143"/>
    </location>
</feature>
<dbReference type="AlphaFoldDB" id="A0A7S4FWQ6"/>
<evidence type="ECO:0000313" key="2">
    <source>
        <dbReference type="EMBL" id="CAE0817700.1"/>
    </source>
</evidence>